<evidence type="ECO:0000256" key="3">
    <source>
        <dbReference type="ARBA" id="ARBA00022723"/>
    </source>
</evidence>
<keyword evidence="8" id="KW-1185">Reference proteome</keyword>
<gene>
    <name evidence="7" type="ORF">SAMN05660293_04086</name>
</gene>
<dbReference type="AlphaFoldDB" id="A0A1T5GLF4"/>
<dbReference type="GO" id="GO:0071949">
    <property type="term" value="F:FAD binding"/>
    <property type="evidence" value="ECO:0007669"/>
    <property type="project" value="TreeGrafter"/>
</dbReference>
<evidence type="ECO:0000313" key="8">
    <source>
        <dbReference type="Proteomes" id="UP000190897"/>
    </source>
</evidence>
<dbReference type="GO" id="GO:0046210">
    <property type="term" value="P:nitric oxide catabolic process"/>
    <property type="evidence" value="ECO:0007669"/>
    <property type="project" value="TreeGrafter"/>
</dbReference>
<name>A0A1T5GLF4_9BACT</name>
<keyword evidence="7" id="KW-0560">Oxidoreductase</keyword>
<dbReference type="InterPro" id="IPR000971">
    <property type="entry name" value="Globin"/>
</dbReference>
<feature type="domain" description="Globin" evidence="6">
    <location>
        <begin position="4"/>
        <end position="138"/>
    </location>
</feature>
<accession>A0A1T5GLF4</accession>
<dbReference type="GO" id="GO:0020037">
    <property type="term" value="F:heme binding"/>
    <property type="evidence" value="ECO:0007669"/>
    <property type="project" value="InterPro"/>
</dbReference>
<dbReference type="InterPro" id="IPR012292">
    <property type="entry name" value="Globin/Proto"/>
</dbReference>
<evidence type="ECO:0000259" key="6">
    <source>
        <dbReference type="PROSITE" id="PS01033"/>
    </source>
</evidence>
<dbReference type="PANTHER" id="PTHR43396:SF3">
    <property type="entry name" value="FLAVOHEMOPROTEIN"/>
    <property type="match status" value="1"/>
</dbReference>
<dbReference type="Pfam" id="PF00042">
    <property type="entry name" value="Globin"/>
    <property type="match status" value="1"/>
</dbReference>
<evidence type="ECO:0000313" key="7">
    <source>
        <dbReference type="EMBL" id="SKC09229.1"/>
    </source>
</evidence>
<keyword evidence="2 5" id="KW-0561">Oxygen transport</keyword>
<evidence type="ECO:0000256" key="5">
    <source>
        <dbReference type="RuleBase" id="RU000356"/>
    </source>
</evidence>
<dbReference type="GO" id="GO:0071500">
    <property type="term" value="P:cellular response to nitrosative stress"/>
    <property type="evidence" value="ECO:0007669"/>
    <property type="project" value="TreeGrafter"/>
</dbReference>
<keyword evidence="7" id="KW-0223">Dioxygenase</keyword>
<evidence type="ECO:0000256" key="2">
    <source>
        <dbReference type="ARBA" id="ARBA00022621"/>
    </source>
</evidence>
<keyword evidence="3" id="KW-0479">Metal-binding</keyword>
<evidence type="ECO:0000256" key="1">
    <source>
        <dbReference type="ARBA" id="ARBA00022617"/>
    </source>
</evidence>
<keyword evidence="5" id="KW-0813">Transport</keyword>
<dbReference type="PANTHER" id="PTHR43396">
    <property type="entry name" value="FLAVOHEMOPROTEIN"/>
    <property type="match status" value="1"/>
</dbReference>
<dbReference type="STRING" id="651661.SAMN05660293_04086"/>
<keyword evidence="4" id="KW-0408">Iron</keyword>
<dbReference type="GO" id="GO:0046872">
    <property type="term" value="F:metal ion binding"/>
    <property type="evidence" value="ECO:0007669"/>
    <property type="project" value="UniProtKB-KW"/>
</dbReference>
<organism evidence="7 8">
    <name type="scientific">Dyadobacter psychrophilus</name>
    <dbReference type="NCBI Taxonomy" id="651661"/>
    <lineage>
        <taxon>Bacteria</taxon>
        <taxon>Pseudomonadati</taxon>
        <taxon>Bacteroidota</taxon>
        <taxon>Cytophagia</taxon>
        <taxon>Cytophagales</taxon>
        <taxon>Spirosomataceae</taxon>
        <taxon>Dyadobacter</taxon>
    </lineage>
</organism>
<dbReference type="GO" id="GO:0019825">
    <property type="term" value="F:oxygen binding"/>
    <property type="evidence" value="ECO:0007669"/>
    <property type="project" value="InterPro"/>
</dbReference>
<dbReference type="SUPFAM" id="SSF46458">
    <property type="entry name" value="Globin-like"/>
    <property type="match status" value="1"/>
</dbReference>
<proteinExistence type="inferred from homology"/>
<dbReference type="GO" id="GO:0008941">
    <property type="term" value="F:nitric oxide dioxygenase NAD(P)H activity"/>
    <property type="evidence" value="ECO:0007669"/>
    <property type="project" value="TreeGrafter"/>
</dbReference>
<reference evidence="8" key="1">
    <citation type="submission" date="2017-02" db="EMBL/GenBank/DDBJ databases">
        <authorList>
            <person name="Varghese N."/>
            <person name="Submissions S."/>
        </authorList>
    </citation>
    <scope>NUCLEOTIDE SEQUENCE [LARGE SCALE GENOMIC DNA]</scope>
    <source>
        <strain evidence="8">DSM 22270</strain>
    </source>
</reference>
<evidence type="ECO:0000256" key="4">
    <source>
        <dbReference type="ARBA" id="ARBA00023004"/>
    </source>
</evidence>
<dbReference type="EMBL" id="FUZA01000006">
    <property type="protein sequence ID" value="SKC09229.1"/>
    <property type="molecule type" value="Genomic_DNA"/>
</dbReference>
<dbReference type="Gene3D" id="1.10.490.10">
    <property type="entry name" value="Globins"/>
    <property type="match status" value="1"/>
</dbReference>
<dbReference type="GO" id="GO:0005344">
    <property type="term" value="F:oxygen carrier activity"/>
    <property type="evidence" value="ECO:0007669"/>
    <property type="project" value="UniProtKB-KW"/>
</dbReference>
<sequence>MPVPMTQQQVRLVKQSWKLLREISPIVLGDVFYGRLFIKYPFLRPLFKGPMDEQYRKFFDMLSIIVARIDLPDNLGPEIAALGRSHRGYGVQPSHYEDVKAALLWTLEVGLSNDWNETVGQAWEACYDGLAHLMLAQE</sequence>
<dbReference type="PROSITE" id="PS01033">
    <property type="entry name" value="GLOBIN"/>
    <property type="match status" value="1"/>
</dbReference>
<keyword evidence="1 5" id="KW-0349">Heme</keyword>
<dbReference type="Proteomes" id="UP000190897">
    <property type="component" value="Unassembled WGS sequence"/>
</dbReference>
<dbReference type="InterPro" id="IPR009050">
    <property type="entry name" value="Globin-like_sf"/>
</dbReference>
<protein>
    <submittedName>
        <fullName evidence="7">Nitric oxide dioxygenase</fullName>
    </submittedName>
</protein>
<comment type="similarity">
    <text evidence="5">Belongs to the globin family.</text>
</comment>